<dbReference type="GO" id="GO:0000463">
    <property type="term" value="P:maturation of LSU-rRNA from tricistronic rRNA transcript (SSU-rRNA, 5.8S rRNA, LSU-rRNA)"/>
    <property type="evidence" value="ECO:0007669"/>
    <property type="project" value="TreeGrafter"/>
</dbReference>
<dbReference type="KEGG" id="dfa:DFA_03193"/>
<evidence type="ECO:0000256" key="9">
    <source>
        <dbReference type="SAM" id="MobiDB-lite"/>
    </source>
</evidence>
<dbReference type="Proteomes" id="UP000007797">
    <property type="component" value="Unassembled WGS sequence"/>
</dbReference>
<proteinExistence type="inferred from homology"/>
<dbReference type="RefSeq" id="XP_004362799.1">
    <property type="nucleotide sequence ID" value="XM_004362742.1"/>
</dbReference>
<feature type="domain" description="DUF3381" evidence="12">
    <location>
        <begin position="238"/>
        <end position="397"/>
    </location>
</feature>
<gene>
    <name evidence="13" type="primary">fsjC</name>
    <name evidence="13" type="ORF">DFA_03193</name>
</gene>
<feature type="compositionally biased region" description="Acidic residues" evidence="9">
    <location>
        <begin position="505"/>
        <end position="527"/>
    </location>
</feature>
<keyword evidence="3 8" id="KW-0698">rRNA processing</keyword>
<comment type="function">
    <text evidence="8">Probable methyltransferase involved in the maturation of rRNA and in the biogenesis of ribosomal subunits.</text>
</comment>
<dbReference type="Pfam" id="PF11861">
    <property type="entry name" value="DUF3381"/>
    <property type="match status" value="1"/>
</dbReference>
<feature type="domain" description="Ribosomal RNA methyltransferase SPB1-like C-terminal" evidence="11">
    <location>
        <begin position="652"/>
        <end position="867"/>
    </location>
</feature>
<dbReference type="HAMAP" id="MF_01547">
    <property type="entry name" value="RNA_methyltr_E"/>
    <property type="match status" value="1"/>
</dbReference>
<dbReference type="InterPro" id="IPR015507">
    <property type="entry name" value="rRNA-MeTfrase_E"/>
</dbReference>
<feature type="binding site" evidence="8">
    <location>
        <position position="77"/>
    </location>
    <ligand>
        <name>S-adenosyl-L-methionine</name>
        <dbReference type="ChEBI" id="CHEBI:59789"/>
    </ligand>
</feature>
<sequence>MGQKKKKLAKGRLDKFYYLAKEQGFRSRAAFKLIQLNKKYNFLGSAKACLDLCAAPGGWMQVASKYMPAQSVIVGVDLDPIRPIRNCIGLQEDITTAKCRAEIKKALKTWKVDICLHDGAPNMGTSWIQDAFQQAELTLHALKLATEFLTAGGWFVTKVFRGPDYNSLMWVFHQLFKKVDSTKPQASRNASAEIFVVCQGFLAPKKLDPKLLDPKHVFKEAETKVEARDVLKEIKIGKKIRHRDGYEDDASDLRSIGRVKDLIEANDHLQMLGKYWSLQWDVESKIYEDHPLTTKEIKECLADLKVLGKTDFKKLIKWKQEMYKYKEDLDGIKEEAKEKQEEEAKEEKGELDPHRPYTPEELEDNLDRLLQENMDKLAKRKKKEKKKESAKHKEDQRRVHLGMTIQGDSLEQSEEAHLFGLGQVDKDAQEDFGDTVHADIDVGGDEDFDMGSGSEDEDSGDELDDMEMMEQQLDLAYEEYLRNAKGKRIMAFDVTKVTKDKFIQDDDNEDQDQQDDIIGDSIEDQDTLTEKTKKSKSTDLLLGKRKPSDSSFFKNPLFAGVDGDDDAAIDPDLDIKKPIKKVGQVQKEEEEKEEKKLAAKKQKREKDPDADIPLTKKQQRRLQQKANREKKVAYKLRNKEVSDDEEESSSKKKNKQGFEEVPAEPEYGDDRFDEDAITYLPMEKDVEYESDSEEEEDEKIKTLAIGTAMLRKKAKQDIVDDAYNRYAHNDRDELPAWFMDDDKKHSQPNIPITKEMVEEIKREIRLINSRPIKKVAEAKARKKRLQMAKMEKAKDKATSVIDNSDMTGREKTRALEKIYKNADATKRAQKITLISRSFKTGGGTNKAYKVVDRRLKKDMRSQKAKEKRKPKKH</sequence>
<feature type="compositionally biased region" description="Basic and acidic residues" evidence="9">
    <location>
        <begin position="586"/>
        <end position="597"/>
    </location>
</feature>
<name>F4PGW4_CACFS</name>
<feature type="binding site" evidence="8">
    <location>
        <position position="93"/>
    </location>
    <ligand>
        <name>S-adenosyl-L-methionine</name>
        <dbReference type="ChEBI" id="CHEBI:59789"/>
    </ligand>
</feature>
<dbReference type="InterPro" id="IPR002877">
    <property type="entry name" value="RNA_MeTrfase_FtsJ_dom"/>
</dbReference>
<feature type="region of interest" description="Disordered" evidence="9">
    <location>
        <begin position="378"/>
        <end position="410"/>
    </location>
</feature>
<dbReference type="Gene3D" id="3.40.50.150">
    <property type="entry name" value="Vaccinia Virus protein VP39"/>
    <property type="match status" value="1"/>
</dbReference>
<reference evidence="14" key="1">
    <citation type="journal article" date="2011" name="Genome Res.">
        <title>Phylogeny-wide analysis of social amoeba genomes highlights ancient origins for complex intercellular communication.</title>
        <authorList>
            <person name="Heidel A.J."/>
            <person name="Lawal H.M."/>
            <person name="Felder M."/>
            <person name="Schilde C."/>
            <person name="Helps N.R."/>
            <person name="Tunggal B."/>
            <person name="Rivero F."/>
            <person name="John U."/>
            <person name="Schleicher M."/>
            <person name="Eichinger L."/>
            <person name="Platzer M."/>
            <person name="Noegel A.A."/>
            <person name="Schaap P."/>
            <person name="Gloeckner G."/>
        </authorList>
    </citation>
    <scope>NUCLEOTIDE SEQUENCE [LARGE SCALE GENOMIC DNA]</scope>
    <source>
        <strain evidence="14">SH3</strain>
    </source>
</reference>
<keyword evidence="2 8" id="KW-0690">Ribosome biogenesis</keyword>
<feature type="compositionally biased region" description="Basic residues" evidence="9">
    <location>
        <begin position="378"/>
        <end position="390"/>
    </location>
</feature>
<feature type="binding site" evidence="8">
    <location>
        <position position="118"/>
    </location>
    <ligand>
        <name>S-adenosyl-L-methionine</name>
        <dbReference type="ChEBI" id="CHEBI:59789"/>
    </ligand>
</feature>
<feature type="compositionally biased region" description="Basic and acidic residues" evidence="9">
    <location>
        <begin position="626"/>
        <end position="641"/>
    </location>
</feature>
<dbReference type="InterPro" id="IPR024576">
    <property type="entry name" value="rRNA_MeTfrase_Spb1_DUF3381"/>
</dbReference>
<evidence type="ECO:0000313" key="13">
    <source>
        <dbReference type="EMBL" id="EGG24948.1"/>
    </source>
</evidence>
<dbReference type="InterPro" id="IPR050082">
    <property type="entry name" value="RNA_methyltr_RlmE"/>
</dbReference>
<dbReference type="AlphaFoldDB" id="F4PGW4"/>
<feature type="compositionally biased region" description="Acidic residues" evidence="9">
    <location>
        <begin position="562"/>
        <end position="572"/>
    </location>
</feature>
<feature type="region of interest" description="Disordered" evidence="9">
    <location>
        <begin position="838"/>
        <end position="873"/>
    </location>
</feature>
<dbReference type="PANTHER" id="PTHR10920:SF13">
    <property type="entry name" value="PRE-RRNA 2'-O-RIBOSE RNA METHYLTRANSFERASE FTSJ3"/>
    <property type="match status" value="1"/>
</dbReference>
<dbReference type="OrthoDB" id="1287559at2759"/>
<comment type="subcellular location">
    <subcellularLocation>
        <location evidence="1 8">Nucleus</location>
        <location evidence="1 8">Nucleolus</location>
    </subcellularLocation>
</comment>
<evidence type="ECO:0000256" key="4">
    <source>
        <dbReference type="ARBA" id="ARBA00022603"/>
    </source>
</evidence>
<feature type="region of interest" description="Disordered" evidence="9">
    <location>
        <begin position="437"/>
        <end position="462"/>
    </location>
</feature>
<evidence type="ECO:0000256" key="3">
    <source>
        <dbReference type="ARBA" id="ARBA00022552"/>
    </source>
</evidence>
<dbReference type="STRING" id="1054147.F4PGW4"/>
<keyword evidence="6 8" id="KW-0949">S-adenosyl-L-methionine</keyword>
<feature type="compositionally biased region" description="Basic and acidic residues" evidence="9">
    <location>
        <begin position="335"/>
        <end position="358"/>
    </location>
</feature>
<evidence type="ECO:0000259" key="10">
    <source>
        <dbReference type="Pfam" id="PF01728"/>
    </source>
</evidence>
<dbReference type="InterPro" id="IPR029063">
    <property type="entry name" value="SAM-dependent_MTases_sf"/>
</dbReference>
<dbReference type="InterPro" id="IPR028589">
    <property type="entry name" value="SPB1-like"/>
</dbReference>
<dbReference type="GeneID" id="14876615"/>
<evidence type="ECO:0000256" key="8">
    <source>
        <dbReference type="HAMAP-Rule" id="MF_03163"/>
    </source>
</evidence>
<dbReference type="HAMAP" id="MF_03163">
    <property type="entry name" value="RNA_methyltr_E_SPB1"/>
    <property type="match status" value="1"/>
</dbReference>
<dbReference type="GO" id="GO:0030687">
    <property type="term" value="C:preribosome, large subunit precursor"/>
    <property type="evidence" value="ECO:0007669"/>
    <property type="project" value="TreeGrafter"/>
</dbReference>
<feature type="binding site" evidence="8">
    <location>
        <position position="59"/>
    </location>
    <ligand>
        <name>S-adenosyl-L-methionine</name>
        <dbReference type="ChEBI" id="CHEBI:59789"/>
    </ligand>
</feature>
<dbReference type="GO" id="GO:0008650">
    <property type="term" value="F:rRNA (uridine-2'-O-)-methyltransferase activity"/>
    <property type="evidence" value="ECO:0007669"/>
    <property type="project" value="TreeGrafter"/>
</dbReference>
<dbReference type="GO" id="GO:0000466">
    <property type="term" value="P:maturation of 5.8S rRNA from tricistronic rRNA transcript (SSU-rRNA, 5.8S rRNA, LSU-rRNA)"/>
    <property type="evidence" value="ECO:0007669"/>
    <property type="project" value="TreeGrafter"/>
</dbReference>
<organism evidence="13 14">
    <name type="scientific">Cavenderia fasciculata</name>
    <name type="common">Slime mold</name>
    <name type="synonym">Dictyostelium fasciculatum</name>
    <dbReference type="NCBI Taxonomy" id="261658"/>
    <lineage>
        <taxon>Eukaryota</taxon>
        <taxon>Amoebozoa</taxon>
        <taxon>Evosea</taxon>
        <taxon>Eumycetozoa</taxon>
        <taxon>Dictyostelia</taxon>
        <taxon>Acytosteliales</taxon>
        <taxon>Cavenderiaceae</taxon>
        <taxon>Cavenderia</taxon>
    </lineage>
</organism>
<feature type="region of interest" description="Disordered" evidence="9">
    <location>
        <begin position="335"/>
        <end position="360"/>
    </location>
</feature>
<evidence type="ECO:0000256" key="5">
    <source>
        <dbReference type="ARBA" id="ARBA00022679"/>
    </source>
</evidence>
<dbReference type="GO" id="GO:0005730">
    <property type="term" value="C:nucleolus"/>
    <property type="evidence" value="ECO:0007669"/>
    <property type="project" value="UniProtKB-SubCell"/>
</dbReference>
<comment type="catalytic activity">
    <reaction evidence="8">
        <text>a ribonucleotide in rRNA + S-adenosyl-L-methionine = a 2'-O-methylribonucleotide in rRNA + S-adenosyl-L-homocysteine + H(+)</text>
        <dbReference type="Rhea" id="RHEA:48628"/>
        <dbReference type="Rhea" id="RHEA-COMP:12164"/>
        <dbReference type="Rhea" id="RHEA-COMP:12165"/>
        <dbReference type="ChEBI" id="CHEBI:15378"/>
        <dbReference type="ChEBI" id="CHEBI:57856"/>
        <dbReference type="ChEBI" id="CHEBI:59789"/>
        <dbReference type="ChEBI" id="CHEBI:90675"/>
        <dbReference type="ChEBI" id="CHEBI:90676"/>
    </reaction>
</comment>
<evidence type="ECO:0000259" key="11">
    <source>
        <dbReference type="Pfam" id="PF07780"/>
    </source>
</evidence>
<feature type="region of interest" description="Disordered" evidence="9">
    <location>
        <begin position="786"/>
        <end position="806"/>
    </location>
</feature>
<keyword evidence="7 8" id="KW-0539">Nucleus</keyword>
<evidence type="ECO:0000256" key="1">
    <source>
        <dbReference type="ARBA" id="ARBA00004604"/>
    </source>
</evidence>
<dbReference type="PANTHER" id="PTHR10920">
    <property type="entry name" value="RIBOSOMAL RNA METHYLTRANSFERASE"/>
    <property type="match status" value="1"/>
</dbReference>
<evidence type="ECO:0000256" key="2">
    <source>
        <dbReference type="ARBA" id="ARBA00022517"/>
    </source>
</evidence>
<dbReference type="EC" id="2.1.1.-" evidence="8"/>
<evidence type="ECO:0000313" key="14">
    <source>
        <dbReference type="Proteomes" id="UP000007797"/>
    </source>
</evidence>
<dbReference type="EMBL" id="GL883006">
    <property type="protein sequence ID" value="EGG24948.1"/>
    <property type="molecule type" value="Genomic_DNA"/>
</dbReference>
<dbReference type="InterPro" id="IPR012920">
    <property type="entry name" value="rRNA_MeTfrase_SPB1-like_C"/>
</dbReference>
<feature type="compositionally biased region" description="Basic and acidic residues" evidence="9">
    <location>
        <begin position="849"/>
        <end position="864"/>
    </location>
</feature>
<evidence type="ECO:0000256" key="7">
    <source>
        <dbReference type="ARBA" id="ARBA00023242"/>
    </source>
</evidence>
<feature type="binding site" evidence="8">
    <location>
        <position position="57"/>
    </location>
    <ligand>
        <name>S-adenosyl-L-methionine</name>
        <dbReference type="ChEBI" id="CHEBI:59789"/>
    </ligand>
</feature>
<keyword evidence="5 8" id="KW-0808">Transferase</keyword>
<dbReference type="GO" id="GO:0016435">
    <property type="term" value="F:rRNA (guanine) methyltransferase activity"/>
    <property type="evidence" value="ECO:0007669"/>
    <property type="project" value="TreeGrafter"/>
</dbReference>
<keyword evidence="4 8" id="KW-0489">Methyltransferase</keyword>
<comment type="similarity">
    <text evidence="8">Belongs to the class I-like SAM-binding methyltransferase superfamily. RNA methyltransferase RlmE family. SPB1 subfamily.</text>
</comment>
<protein>
    <recommendedName>
        <fullName evidence="8">Putative rRNA methyltransferase</fullName>
        <ecNumber evidence="8">2.1.1.-</ecNumber>
    </recommendedName>
    <alternativeName>
        <fullName evidence="8">2'-O-ribose RNA methyltransferase SPB1 homolog</fullName>
    </alternativeName>
</protein>
<evidence type="ECO:0000256" key="6">
    <source>
        <dbReference type="ARBA" id="ARBA00022691"/>
    </source>
</evidence>
<dbReference type="Pfam" id="PF07780">
    <property type="entry name" value="Spb1_C"/>
    <property type="match status" value="1"/>
</dbReference>
<feature type="domain" description="Ribosomal RNA methyltransferase FtsJ" evidence="10">
    <location>
        <begin position="25"/>
        <end position="201"/>
    </location>
</feature>
<dbReference type="Pfam" id="PF01728">
    <property type="entry name" value="FtsJ"/>
    <property type="match status" value="1"/>
</dbReference>
<accession>F4PGW4</accession>
<dbReference type="SUPFAM" id="SSF53335">
    <property type="entry name" value="S-adenosyl-L-methionine-dependent methyltransferases"/>
    <property type="match status" value="1"/>
</dbReference>
<feature type="compositionally biased region" description="Acidic residues" evidence="9">
    <location>
        <begin position="442"/>
        <end position="462"/>
    </location>
</feature>
<feature type="region of interest" description="Disordered" evidence="9">
    <location>
        <begin position="500"/>
        <end position="676"/>
    </location>
</feature>
<evidence type="ECO:0000259" key="12">
    <source>
        <dbReference type="Pfam" id="PF11861"/>
    </source>
</evidence>
<feature type="compositionally biased region" description="Acidic residues" evidence="9">
    <location>
        <begin position="661"/>
        <end position="676"/>
    </location>
</feature>
<feature type="active site" description="Proton acceptor" evidence="8">
    <location>
        <position position="158"/>
    </location>
</feature>
<keyword evidence="14" id="KW-1185">Reference proteome</keyword>
<dbReference type="OMA" id="QRKDKYY"/>
<dbReference type="FunFam" id="3.40.50.150:FF:000004">
    <property type="entry name" value="AdoMet-dependent rRNA methyltransferase SPB1"/>
    <property type="match status" value="1"/>
</dbReference>